<evidence type="ECO:0000313" key="2">
    <source>
        <dbReference type="Proteomes" id="UP001054889"/>
    </source>
</evidence>
<keyword evidence="2" id="KW-1185">Reference proteome</keyword>
<dbReference type="AlphaFoldDB" id="A0AAV5E3J9"/>
<reference evidence="1" key="2">
    <citation type="submission" date="2021-12" db="EMBL/GenBank/DDBJ databases">
        <title>Resequencing data analysis of finger millet.</title>
        <authorList>
            <person name="Hatakeyama M."/>
            <person name="Aluri S."/>
            <person name="Balachadran M.T."/>
            <person name="Sivarajan S.R."/>
            <person name="Poveda L."/>
            <person name="Shimizu-Inatsugi R."/>
            <person name="Schlapbach R."/>
            <person name="Sreeman S.M."/>
            <person name="Shimizu K.K."/>
        </authorList>
    </citation>
    <scope>NUCLEOTIDE SEQUENCE</scope>
</reference>
<name>A0AAV5E3J9_ELECO</name>
<evidence type="ECO:0000313" key="1">
    <source>
        <dbReference type="EMBL" id="GJN17939.1"/>
    </source>
</evidence>
<reference evidence="1" key="1">
    <citation type="journal article" date="2018" name="DNA Res.">
        <title>Multiple hybrid de novo genome assembly of finger millet, an orphan allotetraploid crop.</title>
        <authorList>
            <person name="Hatakeyama M."/>
            <person name="Aluri S."/>
            <person name="Balachadran M.T."/>
            <person name="Sivarajan S.R."/>
            <person name="Patrignani A."/>
            <person name="Gruter S."/>
            <person name="Poveda L."/>
            <person name="Shimizu-Inatsugi R."/>
            <person name="Baeten J."/>
            <person name="Francoijs K.J."/>
            <person name="Nataraja K.N."/>
            <person name="Reddy Y.A.N."/>
            <person name="Phadnis S."/>
            <person name="Ravikumar R.L."/>
            <person name="Schlapbach R."/>
            <person name="Sreeman S.M."/>
            <person name="Shimizu K.K."/>
        </authorList>
    </citation>
    <scope>NUCLEOTIDE SEQUENCE</scope>
</reference>
<proteinExistence type="predicted"/>
<sequence length="66" mass="7322">MAAVASPAFRLRRRVASPSTPAYPRCRFSSFAPSYFKLMSQFARPIPVQRVSGGRMQYLGTVKGNP</sequence>
<dbReference type="EMBL" id="BQKI01000073">
    <property type="protein sequence ID" value="GJN17939.1"/>
    <property type="molecule type" value="Genomic_DNA"/>
</dbReference>
<organism evidence="1 2">
    <name type="scientific">Eleusine coracana subsp. coracana</name>
    <dbReference type="NCBI Taxonomy" id="191504"/>
    <lineage>
        <taxon>Eukaryota</taxon>
        <taxon>Viridiplantae</taxon>
        <taxon>Streptophyta</taxon>
        <taxon>Embryophyta</taxon>
        <taxon>Tracheophyta</taxon>
        <taxon>Spermatophyta</taxon>
        <taxon>Magnoliopsida</taxon>
        <taxon>Liliopsida</taxon>
        <taxon>Poales</taxon>
        <taxon>Poaceae</taxon>
        <taxon>PACMAD clade</taxon>
        <taxon>Chloridoideae</taxon>
        <taxon>Cynodonteae</taxon>
        <taxon>Eleusininae</taxon>
        <taxon>Eleusine</taxon>
    </lineage>
</organism>
<gene>
    <name evidence="1" type="primary">gb05047</name>
    <name evidence="1" type="ORF">PR202_gb05047</name>
</gene>
<dbReference type="Proteomes" id="UP001054889">
    <property type="component" value="Unassembled WGS sequence"/>
</dbReference>
<comment type="caution">
    <text evidence="1">The sequence shown here is derived from an EMBL/GenBank/DDBJ whole genome shotgun (WGS) entry which is preliminary data.</text>
</comment>
<protein>
    <submittedName>
        <fullName evidence="1">Uncharacterized protein</fullName>
    </submittedName>
</protein>
<accession>A0AAV5E3J9</accession>